<dbReference type="EMBL" id="HBIJ01000229">
    <property type="protein sequence ID" value="CAE0359453.1"/>
    <property type="molecule type" value="Transcribed_RNA"/>
</dbReference>
<gene>
    <name evidence="1" type="ORF">ALAG00032_LOCUS181</name>
</gene>
<organism evidence="1">
    <name type="scientific">Aureoumbra lagunensis</name>
    <dbReference type="NCBI Taxonomy" id="44058"/>
    <lineage>
        <taxon>Eukaryota</taxon>
        <taxon>Sar</taxon>
        <taxon>Stramenopiles</taxon>
        <taxon>Ochrophyta</taxon>
        <taxon>Pelagophyceae</taxon>
        <taxon>Pelagomonadales</taxon>
        <taxon>Aureoumbra</taxon>
    </lineage>
</organism>
<evidence type="ECO:0000313" key="1">
    <source>
        <dbReference type="EMBL" id="CAE0359453.1"/>
    </source>
</evidence>
<protein>
    <submittedName>
        <fullName evidence="1">Uncharacterized protein</fullName>
    </submittedName>
</protein>
<name>A0A7S3JMV8_9STRA</name>
<accession>A0A7S3JMV8</accession>
<dbReference type="AlphaFoldDB" id="A0A7S3JMV8"/>
<proteinExistence type="predicted"/>
<reference evidence="1" key="1">
    <citation type="submission" date="2021-01" db="EMBL/GenBank/DDBJ databases">
        <authorList>
            <person name="Corre E."/>
            <person name="Pelletier E."/>
            <person name="Niang G."/>
            <person name="Scheremetjew M."/>
            <person name="Finn R."/>
            <person name="Kale V."/>
            <person name="Holt S."/>
            <person name="Cochrane G."/>
            <person name="Meng A."/>
            <person name="Brown T."/>
            <person name="Cohen L."/>
        </authorList>
    </citation>
    <scope>NUCLEOTIDE SEQUENCE</scope>
    <source>
        <strain evidence="1">CCMP1510</strain>
    </source>
</reference>
<sequence>MCGCPSESLFQSHQENGVGFEPDVAEYQGEKISQWVADVIMQHNGIMTSANLGSTLVAEDPERYGIIKAVFGGLCGLLTRYPERFALINNQPLNHVVVIGACLRNQTSSKSPPLYQGQAGVDVSRASLTSSSSTSSVSSYGTYHSRRCEIPLGGPTMPLMPQKSNFCYMNPAVARNFTKRDEIEVIRHTREILEAASEHALKAVDLANALRNRVGVAALGRIRQTQGGLLSLLEQHKDIVRVQRVPKHDVVYLVTKKPPMATAPIYINYSRITPPAEEIKYITQGNFPQFYYEKTELTNNKRHISLFINPDIPVDATIPKLAQTFNQCFPSGGRPFVENSDVESEPPTTRRHTIEYVVDGHMRSDNILFPAETTTTVPQRRSSFDQYVIHNTSPPPALAKIWDSEPRPEYDERRNSICESYTAPSSFSCTTTIKSENIYDEKAQPSVIGPKPKESIKNNPVISSQYSLYPTNAPLDNQLSSFAPPLLDLDSQQRLFESATQSRRALERLCSESFVPTQLWPRDDND</sequence>